<sequence>MNTPTKRSASPLPRRLDDIRRIRIIADAKKDESKSRKSTVAPTAAAGVEGPPSGQEILSLSPSLQHDLSHTSINDLILQTTVQLASEGKRLVRAPRLLSDGIAFDWVSDVTAPNQDIRSLLSVEGIRSEDLDRVLLRATPVSTSRSATEGPSGVSRPDTRPQPLPSNPARNASSSHETNIGMASNPIIIDDDVDDGAIVHNAVRGVGPPSSPVPQVRTAISHDADIPTDIKHRPPQSMGNQGGNERRSSNDSSADLIDASLCLGHGLSTSVDIQQAPEVSLMRRIDVSLPEP</sequence>
<dbReference type="EMBL" id="ML122260">
    <property type="protein sequence ID" value="RPD61928.1"/>
    <property type="molecule type" value="Genomic_DNA"/>
</dbReference>
<proteinExistence type="predicted"/>
<reference evidence="2" key="1">
    <citation type="journal article" date="2018" name="Genome Biol. Evol.">
        <title>Genomics and development of Lentinus tigrinus, a white-rot wood-decaying mushroom with dimorphic fruiting bodies.</title>
        <authorList>
            <person name="Wu B."/>
            <person name="Xu Z."/>
            <person name="Knudson A."/>
            <person name="Carlson A."/>
            <person name="Chen N."/>
            <person name="Kovaka S."/>
            <person name="LaButti K."/>
            <person name="Lipzen A."/>
            <person name="Pennachio C."/>
            <person name="Riley R."/>
            <person name="Schakwitz W."/>
            <person name="Umezawa K."/>
            <person name="Ohm R.A."/>
            <person name="Grigoriev I.V."/>
            <person name="Nagy L.G."/>
            <person name="Gibbons J."/>
            <person name="Hibbett D."/>
        </authorList>
    </citation>
    <scope>NUCLEOTIDE SEQUENCE [LARGE SCALE GENOMIC DNA]</scope>
    <source>
        <strain evidence="2">ALCF2SS1-6</strain>
    </source>
</reference>
<evidence type="ECO:0000256" key="1">
    <source>
        <dbReference type="SAM" id="MobiDB-lite"/>
    </source>
</evidence>
<feature type="region of interest" description="Disordered" evidence="1">
    <location>
        <begin position="27"/>
        <end position="55"/>
    </location>
</feature>
<keyword evidence="3" id="KW-1185">Reference proteome</keyword>
<dbReference type="STRING" id="1328759.A0A5C2SF60"/>
<dbReference type="Proteomes" id="UP000313359">
    <property type="component" value="Unassembled WGS sequence"/>
</dbReference>
<evidence type="ECO:0000313" key="2">
    <source>
        <dbReference type="EMBL" id="RPD61928.1"/>
    </source>
</evidence>
<name>A0A5C2SF60_9APHY</name>
<protein>
    <submittedName>
        <fullName evidence="2">Uncharacterized protein</fullName>
    </submittedName>
</protein>
<feature type="compositionally biased region" description="Polar residues" evidence="1">
    <location>
        <begin position="168"/>
        <end position="179"/>
    </location>
</feature>
<feature type="compositionally biased region" description="Polar residues" evidence="1">
    <location>
        <begin position="140"/>
        <end position="149"/>
    </location>
</feature>
<gene>
    <name evidence="2" type="ORF">L227DRAFT_44262</name>
</gene>
<dbReference type="AlphaFoldDB" id="A0A5C2SF60"/>
<feature type="region of interest" description="Disordered" evidence="1">
    <location>
        <begin position="139"/>
        <end position="179"/>
    </location>
</feature>
<evidence type="ECO:0000313" key="3">
    <source>
        <dbReference type="Proteomes" id="UP000313359"/>
    </source>
</evidence>
<feature type="region of interest" description="Disordered" evidence="1">
    <location>
        <begin position="224"/>
        <end position="252"/>
    </location>
</feature>
<organism evidence="2 3">
    <name type="scientific">Lentinus tigrinus ALCF2SS1-6</name>
    <dbReference type="NCBI Taxonomy" id="1328759"/>
    <lineage>
        <taxon>Eukaryota</taxon>
        <taxon>Fungi</taxon>
        <taxon>Dikarya</taxon>
        <taxon>Basidiomycota</taxon>
        <taxon>Agaricomycotina</taxon>
        <taxon>Agaricomycetes</taxon>
        <taxon>Polyporales</taxon>
        <taxon>Polyporaceae</taxon>
        <taxon>Lentinus</taxon>
    </lineage>
</organism>
<accession>A0A5C2SF60</accession>
<dbReference type="OrthoDB" id="2757829at2759"/>